<name>A0A7W9ZLB6_9SPIR</name>
<dbReference type="AlphaFoldDB" id="A0A7W9ZLB6"/>
<dbReference type="Pfam" id="PF13277">
    <property type="entry name" value="YmdB"/>
    <property type="match status" value="1"/>
</dbReference>
<evidence type="ECO:0000313" key="2">
    <source>
        <dbReference type="Proteomes" id="UP000536100"/>
    </source>
</evidence>
<dbReference type="PANTHER" id="PTHR36303">
    <property type="entry name" value="2',3'-CYCLIC-NUCLEOTIDE 2'-PHOSPHODIESTERASE"/>
    <property type="match status" value="1"/>
</dbReference>
<dbReference type="PIRSF" id="PIRSF004789">
    <property type="entry name" value="DR1281"/>
    <property type="match status" value="1"/>
</dbReference>
<proteinExistence type="predicted"/>
<dbReference type="SUPFAM" id="SSF56300">
    <property type="entry name" value="Metallo-dependent phosphatases"/>
    <property type="match status" value="1"/>
</dbReference>
<reference evidence="1 2" key="1">
    <citation type="submission" date="2020-08" db="EMBL/GenBank/DDBJ databases">
        <title>Genomic Encyclopedia of Type Strains, Phase IV (KMG-IV): sequencing the most valuable type-strain genomes for metagenomic binning, comparative biology and taxonomic classification.</title>
        <authorList>
            <person name="Goeker M."/>
        </authorList>
    </citation>
    <scope>NUCLEOTIDE SEQUENCE [LARGE SCALE GENOMIC DNA]</scope>
    <source>
        <strain evidence="1 2">DSM 17989</strain>
    </source>
</reference>
<dbReference type="Proteomes" id="UP000536100">
    <property type="component" value="Unassembled WGS sequence"/>
</dbReference>
<dbReference type="PANTHER" id="PTHR36303:SF1">
    <property type="entry name" value="2',3'-CYCLIC-NUCLEOTIDE 2'-PHOSPHODIESTERASE"/>
    <property type="match status" value="1"/>
</dbReference>
<sequence>MNWINKKRGVVSLRVLIAGEVVGKAGIIVIKSFLSSFKVEKKIDFVISGNNFTTGLRGLGKKHAFLLKKYGIDVLTLGENAFARSDLSDDLDKYNFILKPLNCPAKLKGYSYFIYNVNGKKLAVIRIVGQTGITKYKFNHPFYSFDFFYQRIKMQTNNIIVIFDSNTTAEVNALFFYLKSRVSACLGTGKRILTADLRILDNTAIITDLGRVGSLDSVIGYSPDLEVDKFLKGFLNQRFNESWEGLGFNGVLIDIDENGHSFSAETVREYIDYKSSLKDVDIV</sequence>
<dbReference type="GO" id="GO:0004113">
    <property type="term" value="F:2',3'-cyclic-nucleotide 3'-phosphodiesterase activity"/>
    <property type="evidence" value="ECO:0007669"/>
    <property type="project" value="TreeGrafter"/>
</dbReference>
<dbReference type="InterPro" id="IPR005235">
    <property type="entry name" value="YmdB-like"/>
</dbReference>
<comment type="caution">
    <text evidence="1">The sequence shown here is derived from an EMBL/GenBank/DDBJ whole genome shotgun (WGS) entry which is preliminary data.</text>
</comment>
<dbReference type="EMBL" id="JACHFB010000001">
    <property type="protein sequence ID" value="MBB6212592.1"/>
    <property type="molecule type" value="Genomic_DNA"/>
</dbReference>
<gene>
    <name evidence="1" type="ORF">HNP67_000047</name>
</gene>
<evidence type="ECO:0000313" key="1">
    <source>
        <dbReference type="EMBL" id="MBB6212592.1"/>
    </source>
</evidence>
<protein>
    <submittedName>
        <fullName evidence="1">Metallophosphoesterase (TIGR00282 family)</fullName>
    </submittedName>
</protein>
<organism evidence="1 2">
    <name type="scientific">Borreliella californiensis</name>
    <dbReference type="NCBI Taxonomy" id="373543"/>
    <lineage>
        <taxon>Bacteria</taxon>
        <taxon>Pseudomonadati</taxon>
        <taxon>Spirochaetota</taxon>
        <taxon>Spirochaetia</taxon>
        <taxon>Spirochaetales</taxon>
        <taxon>Borreliaceae</taxon>
        <taxon>Borreliella</taxon>
    </lineage>
</organism>
<accession>A0A7W9ZLB6</accession>
<dbReference type="Gene3D" id="3.60.21.10">
    <property type="match status" value="1"/>
</dbReference>
<dbReference type="InterPro" id="IPR029052">
    <property type="entry name" value="Metallo-depent_PP-like"/>
</dbReference>